<dbReference type="AlphaFoldDB" id="A0A4R0IDA8"/>
<feature type="domain" description="Tyrosine specific protein phosphatases" evidence="1">
    <location>
        <begin position="15"/>
        <end position="96"/>
    </location>
</feature>
<dbReference type="InterPro" id="IPR026893">
    <property type="entry name" value="Tyr/Ser_Pase_IphP-type"/>
</dbReference>
<dbReference type="PROSITE" id="PS50056">
    <property type="entry name" value="TYR_PHOSPHATASE_2"/>
    <property type="match status" value="1"/>
</dbReference>
<reference evidence="2 3" key="1">
    <citation type="submission" date="2019-02" db="EMBL/GenBank/DDBJ databases">
        <title>Kribbella capetownensis sp. nov. and Kribbella speibonae sp. nov., isolated from soil.</title>
        <authorList>
            <person name="Curtis S.M."/>
            <person name="Norton I."/>
            <person name="Everest G.J."/>
            <person name="Meyers P.R."/>
        </authorList>
    </citation>
    <scope>NUCLEOTIDE SEQUENCE [LARGE SCALE GENOMIC DNA]</scope>
    <source>
        <strain evidence="2 3">DSM 27082</strain>
    </source>
</reference>
<evidence type="ECO:0000259" key="1">
    <source>
        <dbReference type="PROSITE" id="PS50056"/>
    </source>
</evidence>
<dbReference type="Proteomes" id="UP000292695">
    <property type="component" value="Unassembled WGS sequence"/>
</dbReference>
<dbReference type="GO" id="GO:0004721">
    <property type="term" value="F:phosphoprotein phosphatase activity"/>
    <property type="evidence" value="ECO:0007669"/>
    <property type="project" value="InterPro"/>
</dbReference>
<dbReference type="InterPro" id="IPR000387">
    <property type="entry name" value="Tyr_Pase_dom"/>
</dbReference>
<dbReference type="Pfam" id="PF13350">
    <property type="entry name" value="Y_phosphatase3"/>
    <property type="match status" value="1"/>
</dbReference>
<dbReference type="OrthoDB" id="1188001at2"/>
<sequence>MSDLDLFEMYRILIDDYNARVASAVIAIADAPPGAVVVNCHAGKDRTGVVIALTLDLAGVPQDLIATDYSDVDAATMLRLLSHVRKRYGGTRQYLLNSGVTTEQLKALTSRLTG</sequence>
<keyword evidence="3" id="KW-1185">Reference proteome</keyword>
<dbReference type="Gene3D" id="3.90.190.10">
    <property type="entry name" value="Protein tyrosine phosphatase superfamily"/>
    <property type="match status" value="1"/>
</dbReference>
<accession>A0A4R0IDA8</accession>
<gene>
    <name evidence="2" type="ORF">E0H50_26235</name>
</gene>
<dbReference type="SUPFAM" id="SSF52799">
    <property type="entry name" value="(Phosphotyrosine protein) phosphatases II"/>
    <property type="match status" value="1"/>
</dbReference>
<protein>
    <recommendedName>
        <fullName evidence="1">Tyrosine specific protein phosphatases domain-containing protein</fullName>
    </recommendedName>
</protein>
<dbReference type="EMBL" id="SJKA01000009">
    <property type="protein sequence ID" value="TCC29934.1"/>
    <property type="molecule type" value="Genomic_DNA"/>
</dbReference>
<name>A0A4R0IDA8_9ACTN</name>
<evidence type="ECO:0000313" key="2">
    <source>
        <dbReference type="EMBL" id="TCC29934.1"/>
    </source>
</evidence>
<organism evidence="2 3">
    <name type="scientific">Kribbella sindirgiensis</name>
    <dbReference type="NCBI Taxonomy" id="1124744"/>
    <lineage>
        <taxon>Bacteria</taxon>
        <taxon>Bacillati</taxon>
        <taxon>Actinomycetota</taxon>
        <taxon>Actinomycetes</taxon>
        <taxon>Propionibacteriales</taxon>
        <taxon>Kribbellaceae</taxon>
        <taxon>Kribbella</taxon>
    </lineage>
</organism>
<evidence type="ECO:0000313" key="3">
    <source>
        <dbReference type="Proteomes" id="UP000292695"/>
    </source>
</evidence>
<proteinExistence type="predicted"/>
<dbReference type="InterPro" id="IPR029021">
    <property type="entry name" value="Prot-tyrosine_phosphatase-like"/>
</dbReference>
<comment type="caution">
    <text evidence="2">The sequence shown here is derived from an EMBL/GenBank/DDBJ whole genome shotgun (WGS) entry which is preliminary data.</text>
</comment>